<reference evidence="4" key="2">
    <citation type="submission" date="2021-04" db="EMBL/GenBank/DDBJ databases">
        <authorList>
            <person name="Gilroy R."/>
        </authorList>
    </citation>
    <scope>NUCLEOTIDE SEQUENCE</scope>
    <source>
        <strain evidence="4">G3-2149</strain>
    </source>
</reference>
<evidence type="ECO:0000256" key="1">
    <source>
        <dbReference type="ARBA" id="ARBA00022737"/>
    </source>
</evidence>
<dbReference type="Pfam" id="PF12895">
    <property type="entry name" value="ANAPC3"/>
    <property type="match status" value="1"/>
</dbReference>
<dbReference type="PANTHER" id="PTHR44943">
    <property type="entry name" value="CELLULOSE SYNTHASE OPERON PROTEIN C"/>
    <property type="match status" value="1"/>
</dbReference>
<dbReference type="PROSITE" id="PS50005">
    <property type="entry name" value="TPR"/>
    <property type="match status" value="2"/>
</dbReference>
<dbReference type="EMBL" id="JAHLFU010000125">
    <property type="protein sequence ID" value="MBU3853360.1"/>
    <property type="molecule type" value="Genomic_DNA"/>
</dbReference>
<feature type="repeat" description="TPR" evidence="3">
    <location>
        <begin position="35"/>
        <end position="68"/>
    </location>
</feature>
<sequence length="480" mass="56494">MREEDFSFFEEEDFKENLARYEAMLNGGPSAYLESDELTDIAEYYLTHGETEKAYACIDYALTLHPNSIDPLIFKARQYMFSGHLDQAQKICDSIQEQNDREVIFLHAELLIRKQNVAEALRYLAEQKAHFADDRKDLYTYLYDCACILEDYAYDDKALEWAEEAEKISGPNLKIMFLKAEIYCAKESFEEATDILEKILDENPYSLKAWNMLADTYFMREMYDKAIESAEFSLAIKEKGNPEALFAKANSLYHLGNFEEAHRLYTQYINDFPKTDEYPYLFDGLCLNQMERYEDACQRLESAEEFSNDCSPEQLQIYLQLSFAYSKVGKFQKALHYLERAKNYEPEGFDYFVLKGHVLLENGFVAEALECFQEAKEESTDRERAYFLIAVSFFENRLYADALENFYELLEFCTVQTESNCYPYMAYCFYYAKDEVQYLKYLERACETNPEGTKMVFGHLFPESLNPKEYYAYVLRQNNL</sequence>
<dbReference type="InterPro" id="IPR011990">
    <property type="entry name" value="TPR-like_helical_dom_sf"/>
</dbReference>
<evidence type="ECO:0000256" key="3">
    <source>
        <dbReference type="PROSITE-ProRule" id="PRU00339"/>
    </source>
</evidence>
<evidence type="ECO:0000313" key="5">
    <source>
        <dbReference type="Proteomes" id="UP000823865"/>
    </source>
</evidence>
<proteinExistence type="predicted"/>
<feature type="repeat" description="TPR" evidence="3">
    <location>
        <begin position="315"/>
        <end position="348"/>
    </location>
</feature>
<dbReference type="InterPro" id="IPR051685">
    <property type="entry name" value="Ycf3/AcsC/BcsC/TPR_MFPF"/>
</dbReference>
<dbReference type="AlphaFoldDB" id="A0A9E2L5N8"/>
<dbReference type="Gene3D" id="1.25.40.10">
    <property type="entry name" value="Tetratricopeptide repeat domain"/>
    <property type="match status" value="2"/>
</dbReference>
<keyword evidence="2 3" id="KW-0802">TPR repeat</keyword>
<comment type="caution">
    <text evidence="4">The sequence shown here is derived from an EMBL/GenBank/DDBJ whole genome shotgun (WGS) entry which is preliminary data.</text>
</comment>
<accession>A0A9E2L5N8</accession>
<organism evidence="4 5">
    <name type="scientific">Candidatus Paraprevotella stercoravium</name>
    <dbReference type="NCBI Taxonomy" id="2838725"/>
    <lineage>
        <taxon>Bacteria</taxon>
        <taxon>Pseudomonadati</taxon>
        <taxon>Bacteroidota</taxon>
        <taxon>Bacteroidia</taxon>
        <taxon>Bacteroidales</taxon>
        <taxon>Prevotellaceae</taxon>
        <taxon>Paraprevotella</taxon>
    </lineage>
</organism>
<keyword evidence="1" id="KW-0677">Repeat</keyword>
<protein>
    <submittedName>
        <fullName evidence="4">Tetratricopeptide repeat protein</fullName>
    </submittedName>
</protein>
<dbReference type="SUPFAM" id="SSF48452">
    <property type="entry name" value="TPR-like"/>
    <property type="match status" value="1"/>
</dbReference>
<dbReference type="SMART" id="SM00028">
    <property type="entry name" value="TPR"/>
    <property type="match status" value="9"/>
</dbReference>
<reference evidence="4" key="1">
    <citation type="journal article" date="2021" name="PeerJ">
        <title>Extensive microbial diversity within the chicken gut microbiome revealed by metagenomics and culture.</title>
        <authorList>
            <person name="Gilroy R."/>
            <person name="Ravi A."/>
            <person name="Getino M."/>
            <person name="Pursley I."/>
            <person name="Horton D.L."/>
            <person name="Alikhan N.F."/>
            <person name="Baker D."/>
            <person name="Gharbi K."/>
            <person name="Hall N."/>
            <person name="Watson M."/>
            <person name="Adriaenssens E.M."/>
            <person name="Foster-Nyarko E."/>
            <person name="Jarju S."/>
            <person name="Secka A."/>
            <person name="Antonio M."/>
            <person name="Oren A."/>
            <person name="Chaudhuri R.R."/>
            <person name="La Ragione R."/>
            <person name="Hildebrand F."/>
            <person name="Pallen M.J."/>
        </authorList>
    </citation>
    <scope>NUCLEOTIDE SEQUENCE</scope>
    <source>
        <strain evidence="4">G3-2149</strain>
    </source>
</reference>
<dbReference type="Pfam" id="PF13432">
    <property type="entry name" value="TPR_16"/>
    <property type="match status" value="1"/>
</dbReference>
<dbReference type="Pfam" id="PF13181">
    <property type="entry name" value="TPR_8"/>
    <property type="match status" value="1"/>
</dbReference>
<dbReference type="InterPro" id="IPR019734">
    <property type="entry name" value="TPR_rpt"/>
</dbReference>
<dbReference type="SUPFAM" id="SSF81901">
    <property type="entry name" value="HCP-like"/>
    <property type="match status" value="1"/>
</dbReference>
<evidence type="ECO:0000256" key="2">
    <source>
        <dbReference type="ARBA" id="ARBA00022803"/>
    </source>
</evidence>
<gene>
    <name evidence="4" type="ORF">H9789_06000</name>
</gene>
<name>A0A9E2L5N8_9BACT</name>
<evidence type="ECO:0000313" key="4">
    <source>
        <dbReference type="EMBL" id="MBU3853360.1"/>
    </source>
</evidence>
<dbReference type="PANTHER" id="PTHR44943:SF8">
    <property type="entry name" value="TPR REPEAT-CONTAINING PROTEIN MJ0263"/>
    <property type="match status" value="1"/>
</dbReference>
<dbReference type="Proteomes" id="UP000823865">
    <property type="component" value="Unassembled WGS sequence"/>
</dbReference>